<name>A0A9P1EHM7_CUSEU</name>
<protein>
    <submittedName>
        <fullName evidence="3">Uncharacterized protein</fullName>
    </submittedName>
</protein>
<dbReference type="EMBL" id="CAMAPE010000050">
    <property type="protein sequence ID" value="CAH9107248.1"/>
    <property type="molecule type" value="Genomic_DNA"/>
</dbReference>
<comment type="caution">
    <text evidence="3">The sequence shown here is derived from an EMBL/GenBank/DDBJ whole genome shotgun (WGS) entry which is preliminary data.</text>
</comment>
<keyword evidence="1" id="KW-0812">Transmembrane</keyword>
<dbReference type="Proteomes" id="UP001152484">
    <property type="component" value="Unassembled WGS sequence"/>
</dbReference>
<evidence type="ECO:0000313" key="4">
    <source>
        <dbReference type="Proteomes" id="UP001152484"/>
    </source>
</evidence>
<organism evidence="3 4">
    <name type="scientific">Cuscuta europaea</name>
    <name type="common">European dodder</name>
    <dbReference type="NCBI Taxonomy" id="41803"/>
    <lineage>
        <taxon>Eukaryota</taxon>
        <taxon>Viridiplantae</taxon>
        <taxon>Streptophyta</taxon>
        <taxon>Embryophyta</taxon>
        <taxon>Tracheophyta</taxon>
        <taxon>Spermatophyta</taxon>
        <taxon>Magnoliopsida</taxon>
        <taxon>eudicotyledons</taxon>
        <taxon>Gunneridae</taxon>
        <taxon>Pentapetalae</taxon>
        <taxon>asterids</taxon>
        <taxon>lamiids</taxon>
        <taxon>Solanales</taxon>
        <taxon>Convolvulaceae</taxon>
        <taxon>Cuscuteae</taxon>
        <taxon>Cuscuta</taxon>
        <taxon>Cuscuta subgen. Cuscuta</taxon>
    </lineage>
</organism>
<keyword evidence="2" id="KW-0732">Signal</keyword>
<feature type="transmembrane region" description="Helical" evidence="1">
    <location>
        <begin position="70"/>
        <end position="95"/>
    </location>
</feature>
<dbReference type="AlphaFoldDB" id="A0A9P1EHM7"/>
<keyword evidence="4" id="KW-1185">Reference proteome</keyword>
<evidence type="ECO:0000313" key="3">
    <source>
        <dbReference type="EMBL" id="CAH9107248.1"/>
    </source>
</evidence>
<keyword evidence="1" id="KW-1133">Transmembrane helix</keyword>
<feature type="signal peptide" evidence="2">
    <location>
        <begin position="1"/>
        <end position="23"/>
    </location>
</feature>
<dbReference type="OrthoDB" id="1667348at2759"/>
<keyword evidence="1" id="KW-0472">Membrane</keyword>
<feature type="chain" id="PRO_5040428560" evidence="2">
    <location>
        <begin position="24"/>
        <end position="103"/>
    </location>
</feature>
<accession>A0A9P1EHM7</accession>
<sequence length="103" mass="11467">MCMVMKHYSCFWWVMSLPLFLDAGLISKTCPEIGAHMLASFSCGVFFLKYGADPNKKSKLSCHLISHRGWLGYGGFLCLCHAICFAVFCGFGILAKGCLREDK</sequence>
<proteinExistence type="predicted"/>
<reference evidence="3" key="1">
    <citation type="submission" date="2022-07" db="EMBL/GenBank/DDBJ databases">
        <authorList>
            <person name="Macas J."/>
            <person name="Novak P."/>
            <person name="Neumann P."/>
        </authorList>
    </citation>
    <scope>NUCLEOTIDE SEQUENCE</scope>
</reference>
<evidence type="ECO:0000256" key="2">
    <source>
        <dbReference type="SAM" id="SignalP"/>
    </source>
</evidence>
<evidence type="ECO:0000256" key="1">
    <source>
        <dbReference type="SAM" id="Phobius"/>
    </source>
</evidence>
<gene>
    <name evidence="3" type="ORF">CEURO_LOCUS17673</name>
</gene>